<sequence length="240" mass="23867">MSERREAAGDPGDGQGAGADRSAVDAARAALVAACRHLAARGLSPGGSGNVSVRVGSLLLITPTGSSLSRVAPRDLAVARIDPADRAAGTPAAGEPVPSKELPLHRAVYAARRDATAVVHLHSPAAVAASCLEPAALPPETATGPLPAVTPYQVMRLGDLPVAPFALPGSAALADGVAALAADAPAMLLANHGSLVAGTHLTGALDLAEELEAAAQVVLLLAGVPHRRLTATQVAALRAR</sequence>
<feature type="domain" description="Class II aldolase/adducin N-terminal" evidence="4">
    <location>
        <begin position="29"/>
        <end position="219"/>
    </location>
</feature>
<dbReference type="RefSeq" id="WP_154730388.1">
    <property type="nucleotide sequence ID" value="NZ_SZYE01000140.1"/>
</dbReference>
<organism evidence="5 6">
    <name type="scientific">Cellulomonas hominis</name>
    <dbReference type="NCBI Taxonomy" id="156981"/>
    <lineage>
        <taxon>Bacteria</taxon>
        <taxon>Bacillati</taxon>
        <taxon>Actinomycetota</taxon>
        <taxon>Actinomycetes</taxon>
        <taxon>Micrococcales</taxon>
        <taxon>Cellulomonadaceae</taxon>
        <taxon>Cellulomonas</taxon>
    </lineage>
</organism>
<dbReference type="EMBL" id="SZYE01000140">
    <property type="protein sequence ID" value="TKR22788.1"/>
    <property type="molecule type" value="Genomic_DNA"/>
</dbReference>
<evidence type="ECO:0000256" key="3">
    <source>
        <dbReference type="SAM" id="MobiDB-lite"/>
    </source>
</evidence>
<dbReference type="PANTHER" id="PTHR22789:SF0">
    <property type="entry name" value="3-OXO-TETRONATE 4-PHOSPHATE DECARBOXYLASE-RELATED"/>
    <property type="match status" value="1"/>
</dbReference>
<keyword evidence="1" id="KW-0479">Metal-binding</keyword>
<name>A0A7Z8NPZ2_9CELL</name>
<dbReference type="InterPro" id="IPR050197">
    <property type="entry name" value="Aldolase_class_II_sugar_metab"/>
</dbReference>
<dbReference type="GO" id="GO:0005829">
    <property type="term" value="C:cytosol"/>
    <property type="evidence" value="ECO:0007669"/>
    <property type="project" value="TreeGrafter"/>
</dbReference>
<accession>A0A7Z8NPZ2</accession>
<dbReference type="GO" id="GO:0019323">
    <property type="term" value="P:pentose catabolic process"/>
    <property type="evidence" value="ECO:0007669"/>
    <property type="project" value="TreeGrafter"/>
</dbReference>
<proteinExistence type="predicted"/>
<comment type="caution">
    <text evidence="5">The sequence shown here is derived from an EMBL/GenBank/DDBJ whole genome shotgun (WGS) entry which is preliminary data.</text>
</comment>
<dbReference type="GO" id="GO:0046872">
    <property type="term" value="F:metal ion binding"/>
    <property type="evidence" value="ECO:0007669"/>
    <property type="project" value="UniProtKB-KW"/>
</dbReference>
<evidence type="ECO:0000256" key="2">
    <source>
        <dbReference type="ARBA" id="ARBA00023239"/>
    </source>
</evidence>
<dbReference type="InterPro" id="IPR001303">
    <property type="entry name" value="Aldolase_II/adducin_N"/>
</dbReference>
<gene>
    <name evidence="5" type="ORF">FA014_14620</name>
</gene>
<dbReference type="PANTHER" id="PTHR22789">
    <property type="entry name" value="FUCULOSE PHOSPHATE ALDOLASE"/>
    <property type="match status" value="1"/>
</dbReference>
<evidence type="ECO:0000256" key="1">
    <source>
        <dbReference type="ARBA" id="ARBA00022723"/>
    </source>
</evidence>
<dbReference type="Proteomes" id="UP000308121">
    <property type="component" value="Unassembled WGS sequence"/>
</dbReference>
<dbReference type="Gene3D" id="3.40.225.10">
    <property type="entry name" value="Class II aldolase/adducin N-terminal domain"/>
    <property type="match status" value="1"/>
</dbReference>
<reference evidence="5 6" key="1">
    <citation type="submission" date="2019-05" db="EMBL/GenBank/DDBJ databases">
        <title>Genome sequence of Cellulomonas hominis strain CS1.</title>
        <authorList>
            <person name="Belmont J."/>
            <person name="Maclea K.S."/>
        </authorList>
    </citation>
    <scope>NUCLEOTIDE SEQUENCE [LARGE SCALE GENOMIC DNA]</scope>
    <source>
        <strain evidence="5 6">CS1</strain>
    </source>
</reference>
<dbReference type="SUPFAM" id="SSF53639">
    <property type="entry name" value="AraD/HMP-PK domain-like"/>
    <property type="match status" value="1"/>
</dbReference>
<dbReference type="InterPro" id="IPR036409">
    <property type="entry name" value="Aldolase_II/adducin_N_sf"/>
</dbReference>
<feature type="region of interest" description="Disordered" evidence="3">
    <location>
        <begin position="1"/>
        <end position="21"/>
    </location>
</feature>
<evidence type="ECO:0000313" key="6">
    <source>
        <dbReference type="Proteomes" id="UP000308121"/>
    </source>
</evidence>
<evidence type="ECO:0000313" key="5">
    <source>
        <dbReference type="EMBL" id="TKR22788.1"/>
    </source>
</evidence>
<evidence type="ECO:0000259" key="4">
    <source>
        <dbReference type="SMART" id="SM01007"/>
    </source>
</evidence>
<dbReference type="SMART" id="SM01007">
    <property type="entry name" value="Aldolase_II"/>
    <property type="match status" value="1"/>
</dbReference>
<keyword evidence="2" id="KW-0456">Lyase</keyword>
<dbReference type="Pfam" id="PF00596">
    <property type="entry name" value="Aldolase_II"/>
    <property type="match status" value="1"/>
</dbReference>
<dbReference type="GO" id="GO:0016832">
    <property type="term" value="F:aldehyde-lyase activity"/>
    <property type="evidence" value="ECO:0007669"/>
    <property type="project" value="TreeGrafter"/>
</dbReference>
<dbReference type="OrthoDB" id="9786287at2"/>
<protein>
    <recommendedName>
        <fullName evidence="4">Class II aldolase/adducin N-terminal domain-containing protein</fullName>
    </recommendedName>
</protein>
<dbReference type="AlphaFoldDB" id="A0A7Z8NPZ2"/>